<proteinExistence type="predicted"/>
<dbReference type="NCBIfam" id="NF033465">
    <property type="entry name" value="PTPA-CTERM"/>
    <property type="match status" value="1"/>
</dbReference>
<comment type="caution">
    <text evidence="1">The sequence shown here is derived from an EMBL/GenBank/DDBJ whole genome shotgun (WGS) entry which is preliminary data.</text>
</comment>
<dbReference type="Proteomes" id="UP000473574">
    <property type="component" value="Unassembled WGS sequence"/>
</dbReference>
<reference evidence="1 2" key="1">
    <citation type="journal article" date="2020" name="Microb. Ecol.">
        <title>Ecogenomics of the Marine Benthic Filamentous Cyanobacterium Adonisia.</title>
        <authorList>
            <person name="Walter J.M."/>
            <person name="Coutinho F.H."/>
            <person name="Leomil L."/>
            <person name="Hargreaves P.I."/>
            <person name="Campeao M.E."/>
            <person name="Vieira V.V."/>
            <person name="Silva B.S."/>
            <person name="Fistarol G.O."/>
            <person name="Salomon P.S."/>
            <person name="Sawabe T."/>
            <person name="Mino S."/>
            <person name="Hosokawa M."/>
            <person name="Miyashita H."/>
            <person name="Maruyama F."/>
            <person name="van Verk M.C."/>
            <person name="Dutilh B.E."/>
            <person name="Thompson C.C."/>
            <person name="Thompson F.L."/>
        </authorList>
    </citation>
    <scope>NUCLEOTIDE SEQUENCE [LARGE SCALE GENOMIC DNA]</scope>
    <source>
        <strain evidence="1 2">CCMR0082</strain>
    </source>
</reference>
<gene>
    <name evidence="1" type="ORF">D0962_29630</name>
</gene>
<sequence>MVKAVAYIYFVVLELSSMKAQYTSVALVAAGIAILSTTTPAAAANIFIGSREFSVSTISGETYEDVLPTLKKQLFYGNEELAVDLATQHATKGPLFAHLFGERFVGLDFIGIKYDPAFVATIPPEFRDYGDEVYQEVVFAASCDRPDFYECIPTPFDISDVQFAVLQQVPTPALLPSLIGLGLAAIRKRKQSIEA</sequence>
<evidence type="ECO:0000313" key="1">
    <source>
        <dbReference type="EMBL" id="NEZ66868.1"/>
    </source>
</evidence>
<dbReference type="EMBL" id="QZCE01000002">
    <property type="protein sequence ID" value="NEZ66868.1"/>
    <property type="molecule type" value="Genomic_DNA"/>
</dbReference>
<accession>A0A6M0SEF4</accession>
<evidence type="ECO:0000313" key="2">
    <source>
        <dbReference type="Proteomes" id="UP000473574"/>
    </source>
</evidence>
<organism evidence="1 2">
    <name type="scientific">Adonisia turfae CCMR0082</name>
    <dbReference type="NCBI Taxonomy" id="2304604"/>
    <lineage>
        <taxon>Bacteria</taxon>
        <taxon>Bacillati</taxon>
        <taxon>Cyanobacteriota</taxon>
        <taxon>Adonisia</taxon>
        <taxon>Adonisia turfae</taxon>
    </lineage>
</organism>
<name>A0A6M0SEF4_9CYAN</name>
<protein>
    <submittedName>
        <fullName evidence="1">PTPA-CTERM sorting domain-containing protein</fullName>
    </submittedName>
</protein>
<dbReference type="AlphaFoldDB" id="A0A6M0SEF4"/>